<reference evidence="1" key="1">
    <citation type="submission" date="2021-06" db="EMBL/GenBank/DDBJ databases">
        <authorList>
            <person name="Kallberg Y."/>
            <person name="Tangrot J."/>
            <person name="Rosling A."/>
        </authorList>
    </citation>
    <scope>NUCLEOTIDE SEQUENCE</scope>
    <source>
        <strain evidence="1">MA461A</strain>
    </source>
</reference>
<evidence type="ECO:0000313" key="1">
    <source>
        <dbReference type="EMBL" id="CAG8836957.1"/>
    </source>
</evidence>
<sequence length="51" mass="5874">IELTNSLQQQQRLFCIFNNPQIIDKRKETALTLGKYSLTPVLNDLIARVSK</sequence>
<organism evidence="1 2">
    <name type="scientific">Racocetra persica</name>
    <dbReference type="NCBI Taxonomy" id="160502"/>
    <lineage>
        <taxon>Eukaryota</taxon>
        <taxon>Fungi</taxon>
        <taxon>Fungi incertae sedis</taxon>
        <taxon>Mucoromycota</taxon>
        <taxon>Glomeromycotina</taxon>
        <taxon>Glomeromycetes</taxon>
        <taxon>Diversisporales</taxon>
        <taxon>Gigasporaceae</taxon>
        <taxon>Racocetra</taxon>
    </lineage>
</organism>
<gene>
    <name evidence="1" type="ORF">RPERSI_LOCUS30115</name>
</gene>
<dbReference type="EMBL" id="CAJVQC010116217">
    <property type="protein sequence ID" value="CAG8836957.1"/>
    <property type="molecule type" value="Genomic_DNA"/>
</dbReference>
<evidence type="ECO:0000313" key="2">
    <source>
        <dbReference type="Proteomes" id="UP000789920"/>
    </source>
</evidence>
<comment type="caution">
    <text evidence="1">The sequence shown here is derived from an EMBL/GenBank/DDBJ whole genome shotgun (WGS) entry which is preliminary data.</text>
</comment>
<keyword evidence="2" id="KW-1185">Reference proteome</keyword>
<accession>A0ACA9SG08</accession>
<feature type="non-terminal residue" evidence="1">
    <location>
        <position position="1"/>
    </location>
</feature>
<dbReference type="Proteomes" id="UP000789920">
    <property type="component" value="Unassembled WGS sequence"/>
</dbReference>
<name>A0ACA9SG08_9GLOM</name>
<proteinExistence type="predicted"/>
<feature type="non-terminal residue" evidence="1">
    <location>
        <position position="51"/>
    </location>
</feature>
<protein>
    <submittedName>
        <fullName evidence="1">32617_t:CDS:1</fullName>
    </submittedName>
</protein>